<proteinExistence type="predicted"/>
<feature type="region of interest" description="Disordered" evidence="4">
    <location>
        <begin position="1"/>
        <end position="26"/>
    </location>
</feature>
<protein>
    <submittedName>
        <fullName evidence="6">Transcriptional regulator, GntR family</fullName>
    </submittedName>
</protein>
<organism evidence="6 7">
    <name type="scientific">Ruegeria halocynthiae</name>
    <dbReference type="NCBI Taxonomy" id="985054"/>
    <lineage>
        <taxon>Bacteria</taxon>
        <taxon>Pseudomonadati</taxon>
        <taxon>Pseudomonadota</taxon>
        <taxon>Alphaproteobacteria</taxon>
        <taxon>Rhodobacterales</taxon>
        <taxon>Roseobacteraceae</taxon>
        <taxon>Ruegeria</taxon>
    </lineage>
</organism>
<keyword evidence="1" id="KW-0805">Transcription regulation</keyword>
<evidence type="ECO:0000256" key="2">
    <source>
        <dbReference type="ARBA" id="ARBA00023125"/>
    </source>
</evidence>
<dbReference type="EMBL" id="FNNP01000001">
    <property type="protein sequence ID" value="SDW79419.1"/>
    <property type="molecule type" value="Genomic_DNA"/>
</dbReference>
<dbReference type="GO" id="GO:0003700">
    <property type="term" value="F:DNA-binding transcription factor activity"/>
    <property type="evidence" value="ECO:0007669"/>
    <property type="project" value="InterPro"/>
</dbReference>
<accession>A0A1H2WHC5</accession>
<evidence type="ECO:0000313" key="6">
    <source>
        <dbReference type="EMBL" id="SDW79419.1"/>
    </source>
</evidence>
<dbReference type="Pfam" id="PF07729">
    <property type="entry name" value="FCD"/>
    <property type="match status" value="1"/>
</dbReference>
<feature type="domain" description="HTH gntR-type" evidence="5">
    <location>
        <begin position="24"/>
        <end position="92"/>
    </location>
</feature>
<dbReference type="InterPro" id="IPR000524">
    <property type="entry name" value="Tscrpt_reg_HTH_GntR"/>
</dbReference>
<dbReference type="Gene3D" id="1.20.120.530">
    <property type="entry name" value="GntR ligand-binding domain-like"/>
    <property type="match status" value="1"/>
</dbReference>
<evidence type="ECO:0000259" key="5">
    <source>
        <dbReference type="PROSITE" id="PS50949"/>
    </source>
</evidence>
<dbReference type="InterPro" id="IPR011711">
    <property type="entry name" value="GntR_C"/>
</dbReference>
<dbReference type="AlphaFoldDB" id="A0A1H2WHC5"/>
<evidence type="ECO:0000256" key="4">
    <source>
        <dbReference type="SAM" id="MobiDB-lite"/>
    </source>
</evidence>
<keyword evidence="3" id="KW-0804">Transcription</keyword>
<keyword evidence="2" id="KW-0238">DNA-binding</keyword>
<dbReference type="PROSITE" id="PS50949">
    <property type="entry name" value="HTH_GNTR"/>
    <property type="match status" value="1"/>
</dbReference>
<dbReference type="InterPro" id="IPR036390">
    <property type="entry name" value="WH_DNA-bd_sf"/>
</dbReference>
<dbReference type="PRINTS" id="PR00035">
    <property type="entry name" value="HTHGNTR"/>
</dbReference>
<keyword evidence="7" id="KW-1185">Reference proteome</keyword>
<dbReference type="RefSeq" id="WP_245709685.1">
    <property type="nucleotide sequence ID" value="NZ_FNNP01000001.1"/>
</dbReference>
<dbReference type="Pfam" id="PF00392">
    <property type="entry name" value="GntR"/>
    <property type="match status" value="1"/>
</dbReference>
<evidence type="ECO:0000313" key="7">
    <source>
        <dbReference type="Proteomes" id="UP000183400"/>
    </source>
</evidence>
<dbReference type="STRING" id="985054.SAMN05444358_1011776"/>
<dbReference type="GO" id="GO:0003677">
    <property type="term" value="F:DNA binding"/>
    <property type="evidence" value="ECO:0007669"/>
    <property type="project" value="UniProtKB-KW"/>
</dbReference>
<dbReference type="SUPFAM" id="SSF48008">
    <property type="entry name" value="GntR ligand-binding domain-like"/>
    <property type="match status" value="1"/>
</dbReference>
<dbReference type="SMART" id="SM00345">
    <property type="entry name" value="HTH_GNTR"/>
    <property type="match status" value="1"/>
</dbReference>
<name>A0A1H2WHC5_9RHOB</name>
<gene>
    <name evidence="6" type="ORF">SAMN05444358_1011776</name>
</gene>
<reference evidence="7" key="1">
    <citation type="submission" date="2016-10" db="EMBL/GenBank/DDBJ databases">
        <authorList>
            <person name="Varghese N."/>
            <person name="Submissions S."/>
        </authorList>
    </citation>
    <scope>NUCLEOTIDE SEQUENCE [LARGE SCALE GENOMIC DNA]</scope>
    <source>
        <strain evidence="7">DSM 27839</strain>
    </source>
</reference>
<dbReference type="Gene3D" id="1.10.10.10">
    <property type="entry name" value="Winged helix-like DNA-binding domain superfamily/Winged helix DNA-binding domain"/>
    <property type="match status" value="1"/>
</dbReference>
<dbReference type="Proteomes" id="UP000183400">
    <property type="component" value="Unassembled WGS sequence"/>
</dbReference>
<evidence type="ECO:0000256" key="3">
    <source>
        <dbReference type="ARBA" id="ARBA00023163"/>
    </source>
</evidence>
<dbReference type="SUPFAM" id="SSF46785">
    <property type="entry name" value="Winged helix' DNA-binding domain"/>
    <property type="match status" value="1"/>
</dbReference>
<dbReference type="PANTHER" id="PTHR43537">
    <property type="entry name" value="TRANSCRIPTIONAL REGULATOR, GNTR FAMILY"/>
    <property type="match status" value="1"/>
</dbReference>
<dbReference type="InterPro" id="IPR008920">
    <property type="entry name" value="TF_FadR/GntR_C"/>
</dbReference>
<dbReference type="InterPro" id="IPR036388">
    <property type="entry name" value="WH-like_DNA-bd_sf"/>
</dbReference>
<dbReference type="SMART" id="SM00895">
    <property type="entry name" value="FCD"/>
    <property type="match status" value="1"/>
</dbReference>
<evidence type="ECO:0000256" key="1">
    <source>
        <dbReference type="ARBA" id="ARBA00023015"/>
    </source>
</evidence>
<dbReference type="PANTHER" id="PTHR43537:SF5">
    <property type="entry name" value="UXU OPERON TRANSCRIPTIONAL REGULATOR"/>
    <property type="match status" value="1"/>
</dbReference>
<sequence>MTENLPPQEQSEEAGNSLKALPPGSNSRDVLDALSAMIDAEGLRVGDRLPPEVEIARQLGIGRAKVREALTSWQNMGIVVRNKKAGTRLAAEVSANAIHLPLTLKLEAESLLRTHSVRRPLEIEAARMAALNCTEAQGRLITARVAELIATHAAGEDWRQADYRFHSSLHDTCGNPLFGQLIRQIQQGFNEVYEAPFGQPHLGQATIPIHIHLAEAVVSGNADEAGRIVGEIMDMVEAEILQIMENQNV</sequence>